<feature type="transmembrane region" description="Helical" evidence="10">
    <location>
        <begin position="38"/>
        <end position="60"/>
    </location>
</feature>
<comment type="similarity">
    <text evidence="2">Belongs to the TonB family.</text>
</comment>
<dbReference type="PANTHER" id="PTHR33446:SF2">
    <property type="entry name" value="PROTEIN TONB"/>
    <property type="match status" value="1"/>
</dbReference>
<dbReference type="NCBIfam" id="TIGR01352">
    <property type="entry name" value="tonB_Cterm"/>
    <property type="match status" value="1"/>
</dbReference>
<dbReference type="EMBL" id="JAERRB010000005">
    <property type="protein sequence ID" value="MBL0742771.1"/>
    <property type="molecule type" value="Genomic_DNA"/>
</dbReference>
<comment type="caution">
    <text evidence="12">The sequence shown here is derived from an EMBL/GenBank/DDBJ whole genome shotgun (WGS) entry which is preliminary data.</text>
</comment>
<keyword evidence="6 10" id="KW-0812">Transmembrane</keyword>
<dbReference type="PROSITE" id="PS52015">
    <property type="entry name" value="TONB_CTD"/>
    <property type="match status" value="1"/>
</dbReference>
<keyword evidence="3" id="KW-0813">Transport</keyword>
<evidence type="ECO:0000313" key="12">
    <source>
        <dbReference type="EMBL" id="MBL0742771.1"/>
    </source>
</evidence>
<feature type="domain" description="TonB C-terminal" evidence="11">
    <location>
        <begin position="163"/>
        <end position="253"/>
    </location>
</feature>
<evidence type="ECO:0000256" key="9">
    <source>
        <dbReference type="ARBA" id="ARBA00023136"/>
    </source>
</evidence>
<dbReference type="Proteomes" id="UP000613030">
    <property type="component" value="Unassembled WGS sequence"/>
</dbReference>
<keyword evidence="9 10" id="KW-0472">Membrane</keyword>
<comment type="subcellular location">
    <subcellularLocation>
        <location evidence="1">Cell inner membrane</location>
        <topology evidence="1">Single-pass membrane protein</topology>
        <orientation evidence="1">Periplasmic side</orientation>
    </subcellularLocation>
</comment>
<evidence type="ECO:0000256" key="6">
    <source>
        <dbReference type="ARBA" id="ARBA00022692"/>
    </source>
</evidence>
<dbReference type="SUPFAM" id="SSF74653">
    <property type="entry name" value="TolA/TonB C-terminal domain"/>
    <property type="match status" value="1"/>
</dbReference>
<dbReference type="Gene3D" id="3.30.1150.10">
    <property type="match status" value="1"/>
</dbReference>
<protein>
    <submittedName>
        <fullName evidence="12">TonB family protein</fullName>
    </submittedName>
</protein>
<organism evidence="12 13">
    <name type="scientific">Chryseolinea lacunae</name>
    <dbReference type="NCBI Taxonomy" id="2801331"/>
    <lineage>
        <taxon>Bacteria</taxon>
        <taxon>Pseudomonadati</taxon>
        <taxon>Bacteroidota</taxon>
        <taxon>Cytophagia</taxon>
        <taxon>Cytophagales</taxon>
        <taxon>Fulvivirgaceae</taxon>
        <taxon>Chryseolinea</taxon>
    </lineage>
</organism>
<keyword evidence="8 10" id="KW-1133">Transmembrane helix</keyword>
<evidence type="ECO:0000256" key="3">
    <source>
        <dbReference type="ARBA" id="ARBA00022448"/>
    </source>
</evidence>
<evidence type="ECO:0000256" key="8">
    <source>
        <dbReference type="ARBA" id="ARBA00022989"/>
    </source>
</evidence>
<evidence type="ECO:0000256" key="1">
    <source>
        <dbReference type="ARBA" id="ARBA00004383"/>
    </source>
</evidence>
<keyword evidence="5" id="KW-0997">Cell inner membrane</keyword>
<proteinExistence type="inferred from homology"/>
<evidence type="ECO:0000313" key="13">
    <source>
        <dbReference type="Proteomes" id="UP000613030"/>
    </source>
</evidence>
<keyword evidence="7" id="KW-0653">Protein transport</keyword>
<evidence type="ECO:0000256" key="10">
    <source>
        <dbReference type="SAM" id="Phobius"/>
    </source>
</evidence>
<name>A0ABS1KTH6_9BACT</name>
<evidence type="ECO:0000259" key="11">
    <source>
        <dbReference type="PROSITE" id="PS52015"/>
    </source>
</evidence>
<keyword evidence="13" id="KW-1185">Reference proteome</keyword>
<evidence type="ECO:0000256" key="4">
    <source>
        <dbReference type="ARBA" id="ARBA00022475"/>
    </source>
</evidence>
<gene>
    <name evidence="12" type="ORF">JI741_16210</name>
</gene>
<evidence type="ECO:0000256" key="7">
    <source>
        <dbReference type="ARBA" id="ARBA00022927"/>
    </source>
</evidence>
<evidence type="ECO:0000256" key="2">
    <source>
        <dbReference type="ARBA" id="ARBA00006555"/>
    </source>
</evidence>
<reference evidence="12 13" key="1">
    <citation type="submission" date="2021-01" db="EMBL/GenBank/DDBJ databases">
        <title>Chryseolinea sp. Jin1 Genome sequencing and assembly.</title>
        <authorList>
            <person name="Kim I."/>
        </authorList>
    </citation>
    <scope>NUCLEOTIDE SEQUENCE [LARGE SCALE GENOMIC DNA]</scope>
    <source>
        <strain evidence="12 13">Jin1</strain>
    </source>
</reference>
<dbReference type="RefSeq" id="WP_202011373.1">
    <property type="nucleotide sequence ID" value="NZ_JAERRB010000005.1"/>
</dbReference>
<accession>A0ABS1KTH6</accession>
<sequence>MKSENEEVTMDDLVFENRNKEYGAYAIRKAYSDNIHKALGFALFASVAAAMLPLVFPSIFPKVPVLPKGPVIIMDLPPNIAQPPAARVAPPPPPAQQRVAANVTPVVTTEEVEVELTQPVVETAVGEGQEVVLAAGPGTTVEAPPAPAVMEPPKPVEWAEVMPKNEGMIRYLQRNLHYPAVARRMGIEGSVYVSFVVNTDGSVMDARVLKGISKECDAEAVRVISAMPAWTAGRQGNTPVMVRMVLPIKFQLN</sequence>
<dbReference type="Pfam" id="PF03544">
    <property type="entry name" value="TonB_C"/>
    <property type="match status" value="1"/>
</dbReference>
<dbReference type="InterPro" id="IPR006260">
    <property type="entry name" value="TonB/TolA_C"/>
</dbReference>
<evidence type="ECO:0000256" key="5">
    <source>
        <dbReference type="ARBA" id="ARBA00022519"/>
    </source>
</evidence>
<dbReference type="PANTHER" id="PTHR33446">
    <property type="entry name" value="PROTEIN TONB-RELATED"/>
    <property type="match status" value="1"/>
</dbReference>
<dbReference type="InterPro" id="IPR051045">
    <property type="entry name" value="TonB-dependent_transducer"/>
</dbReference>
<dbReference type="InterPro" id="IPR037682">
    <property type="entry name" value="TonB_C"/>
</dbReference>
<keyword evidence="4" id="KW-1003">Cell membrane</keyword>